<dbReference type="HOGENOM" id="CLU_3186440_0_0_11"/>
<evidence type="ECO:0000313" key="2">
    <source>
        <dbReference type="EMBL" id="AJR18536.1"/>
    </source>
</evidence>
<dbReference type="KEGG" id="psim:KR76_00123"/>
<gene>
    <name evidence="2" type="ORF">KR76_00123</name>
</gene>
<dbReference type="AlphaFoldDB" id="A0A0C5XHB9"/>
<reference evidence="2 3" key="1">
    <citation type="journal article" date="2015" name="Genome Announc.">
        <title>Complete Genome Sequence of Steroid-Transforming Nocardioides simplex VKM Ac-2033D.</title>
        <authorList>
            <person name="Shtratnikova V.Y."/>
            <person name="Schelkunov M.I."/>
            <person name="Pekov Y.A."/>
            <person name="Fokina V.V."/>
            <person name="Logacheva M.D."/>
            <person name="Sokolov S.L."/>
            <person name="Bragin E.Y."/>
            <person name="Ashapkin V.V."/>
            <person name="Donova M.V."/>
        </authorList>
    </citation>
    <scope>NUCLEOTIDE SEQUENCE [LARGE SCALE GENOMIC DNA]</scope>
    <source>
        <strain evidence="2 3">VKM Ac-2033D</strain>
    </source>
</reference>
<dbReference type="Proteomes" id="UP000030300">
    <property type="component" value="Chromosome"/>
</dbReference>
<dbReference type="STRING" id="2045.KR76_00123"/>
<proteinExistence type="predicted"/>
<name>A0A0C5XHB9_NOCSI</name>
<dbReference type="EMBL" id="CP009896">
    <property type="protein sequence ID" value="AJR18536.1"/>
    <property type="molecule type" value="Genomic_DNA"/>
</dbReference>
<sequence length="46" mass="5091">MESFEAGAPRDRPTSTSRRFGRKGQQVFGLGISRFGTSSQISEEIQ</sequence>
<keyword evidence="3" id="KW-1185">Reference proteome</keyword>
<evidence type="ECO:0000256" key="1">
    <source>
        <dbReference type="SAM" id="MobiDB-lite"/>
    </source>
</evidence>
<protein>
    <submittedName>
        <fullName evidence="2">Uncharacterized protein</fullName>
    </submittedName>
</protein>
<organism evidence="2 3">
    <name type="scientific">Nocardioides simplex</name>
    <name type="common">Arthrobacter simplex</name>
    <dbReference type="NCBI Taxonomy" id="2045"/>
    <lineage>
        <taxon>Bacteria</taxon>
        <taxon>Bacillati</taxon>
        <taxon>Actinomycetota</taxon>
        <taxon>Actinomycetes</taxon>
        <taxon>Propionibacteriales</taxon>
        <taxon>Nocardioidaceae</taxon>
        <taxon>Pimelobacter</taxon>
    </lineage>
</organism>
<accession>A0A0C5XHB9</accession>
<evidence type="ECO:0000313" key="3">
    <source>
        <dbReference type="Proteomes" id="UP000030300"/>
    </source>
</evidence>
<feature type="region of interest" description="Disordered" evidence="1">
    <location>
        <begin position="1"/>
        <end position="24"/>
    </location>
</feature>